<evidence type="ECO:0000259" key="1">
    <source>
        <dbReference type="Pfam" id="PF21432"/>
    </source>
</evidence>
<name>A0A7Z8Y8C1_9ACTO</name>
<organism evidence="2 3">
    <name type="scientific">Actinobaculum suis</name>
    <dbReference type="NCBI Taxonomy" id="1657"/>
    <lineage>
        <taxon>Bacteria</taxon>
        <taxon>Bacillati</taxon>
        <taxon>Actinomycetota</taxon>
        <taxon>Actinomycetes</taxon>
        <taxon>Actinomycetales</taxon>
        <taxon>Actinomycetaceae</taxon>
        <taxon>Actinobaculum</taxon>
    </lineage>
</organism>
<dbReference type="Gene3D" id="1.10.1220.10">
    <property type="entry name" value="Met repressor-like"/>
    <property type="match status" value="1"/>
</dbReference>
<comment type="caution">
    <text evidence="2">The sequence shown here is derived from an EMBL/GenBank/DDBJ whole genome shotgun (WGS) entry which is preliminary data.</text>
</comment>
<gene>
    <name evidence="2" type="ORF">NCTC10327_00481</name>
</gene>
<proteinExistence type="predicted"/>
<dbReference type="InterPro" id="IPR010985">
    <property type="entry name" value="Ribbon_hlx_hlx"/>
</dbReference>
<dbReference type="EMBL" id="UYIO01000001">
    <property type="protein sequence ID" value="VDG75796.1"/>
    <property type="molecule type" value="Genomic_DNA"/>
</dbReference>
<feature type="domain" description="56B-like ribbon-helix-helix" evidence="1">
    <location>
        <begin position="24"/>
        <end position="52"/>
    </location>
</feature>
<dbReference type="InterPro" id="IPR013321">
    <property type="entry name" value="Arc_rbn_hlx_hlx"/>
</dbReference>
<sequence>MDRRVERRRDDRFKDVHFNCPTGLHKRMRVYCALNDVTITSVIISAVNEYLDRAREDMGPSID</sequence>
<dbReference type="SUPFAM" id="SSF47598">
    <property type="entry name" value="Ribbon-helix-helix"/>
    <property type="match status" value="1"/>
</dbReference>
<evidence type="ECO:0000313" key="3">
    <source>
        <dbReference type="Proteomes" id="UP000269974"/>
    </source>
</evidence>
<evidence type="ECO:0000313" key="2">
    <source>
        <dbReference type="EMBL" id="VDG75796.1"/>
    </source>
</evidence>
<protein>
    <recommendedName>
        <fullName evidence="1">56B-like ribbon-helix-helix domain-containing protein</fullName>
    </recommendedName>
</protein>
<dbReference type="Pfam" id="PF21432">
    <property type="entry name" value="56B_RHH"/>
    <property type="match status" value="1"/>
</dbReference>
<dbReference type="GO" id="GO:0006355">
    <property type="term" value="P:regulation of DNA-templated transcription"/>
    <property type="evidence" value="ECO:0007669"/>
    <property type="project" value="InterPro"/>
</dbReference>
<dbReference type="InterPro" id="IPR049123">
    <property type="entry name" value="56B_RHH"/>
</dbReference>
<reference evidence="2 3" key="1">
    <citation type="submission" date="2018-11" db="EMBL/GenBank/DDBJ databases">
        <authorList>
            <consortium name="Pathogen Informatics"/>
        </authorList>
    </citation>
    <scope>NUCLEOTIDE SEQUENCE [LARGE SCALE GENOMIC DNA]</scope>
    <source>
        <strain evidence="2 3">NCTC10327</strain>
    </source>
</reference>
<dbReference type="AlphaFoldDB" id="A0A7Z8Y8C1"/>
<accession>A0A7Z8Y8C1</accession>
<dbReference type="Proteomes" id="UP000269974">
    <property type="component" value="Unassembled WGS sequence"/>
</dbReference>